<feature type="region of interest" description="Disordered" evidence="1">
    <location>
        <begin position="1"/>
        <end position="64"/>
    </location>
</feature>
<protein>
    <submittedName>
        <fullName evidence="2">Uncharacterized protein</fullName>
    </submittedName>
</protein>
<keyword evidence="3" id="KW-1185">Reference proteome</keyword>
<reference evidence="3" key="1">
    <citation type="submission" date="2017-11" db="EMBL/GenBank/DDBJ databases">
        <authorList>
            <person name="Lima N.C."/>
            <person name="Parody-Merino A.M."/>
            <person name="Battley P.F."/>
            <person name="Fidler A.E."/>
            <person name="Prosdocimi F."/>
        </authorList>
    </citation>
    <scope>NUCLEOTIDE SEQUENCE [LARGE SCALE GENOMIC DNA]</scope>
</reference>
<sequence length="128" mass="14948">MVKKKKQKKVTKRPGSSKKKKRKKKRKKKWKKKKKEKRKEKKKKKVQQSSQQGGHQKTACIRDGQFERKVWKNELLNNLRPRKNRACQAGDRLPPNKMVLANSYQMGNNPPWLGIRTACCAAPDKTPA</sequence>
<gene>
    <name evidence="2" type="ORF">llap_15514</name>
</gene>
<evidence type="ECO:0000256" key="1">
    <source>
        <dbReference type="SAM" id="MobiDB-lite"/>
    </source>
</evidence>
<proteinExistence type="predicted"/>
<organism evidence="2 3">
    <name type="scientific">Limosa lapponica baueri</name>
    <dbReference type="NCBI Taxonomy" id="1758121"/>
    <lineage>
        <taxon>Eukaryota</taxon>
        <taxon>Metazoa</taxon>
        <taxon>Chordata</taxon>
        <taxon>Craniata</taxon>
        <taxon>Vertebrata</taxon>
        <taxon>Euteleostomi</taxon>
        <taxon>Archelosauria</taxon>
        <taxon>Archosauria</taxon>
        <taxon>Dinosauria</taxon>
        <taxon>Saurischia</taxon>
        <taxon>Theropoda</taxon>
        <taxon>Coelurosauria</taxon>
        <taxon>Aves</taxon>
        <taxon>Neognathae</taxon>
        <taxon>Neoaves</taxon>
        <taxon>Charadriiformes</taxon>
        <taxon>Scolopacidae</taxon>
        <taxon>Limosa</taxon>
    </lineage>
</organism>
<name>A0A2I0TKC3_LIMLA</name>
<feature type="compositionally biased region" description="Basic residues" evidence="1">
    <location>
        <begin position="1"/>
        <end position="46"/>
    </location>
</feature>
<dbReference type="AlphaFoldDB" id="A0A2I0TKC3"/>
<reference evidence="3" key="2">
    <citation type="submission" date="2017-12" db="EMBL/GenBank/DDBJ databases">
        <title>Genome sequence of the Bar-tailed Godwit (Limosa lapponica baueri).</title>
        <authorList>
            <person name="Lima N.C.B."/>
            <person name="Parody-Merino A.M."/>
            <person name="Battley P.F."/>
            <person name="Fidler A.E."/>
            <person name="Prosdocimi F."/>
        </authorList>
    </citation>
    <scope>NUCLEOTIDE SEQUENCE [LARGE SCALE GENOMIC DNA]</scope>
</reference>
<accession>A0A2I0TKC3</accession>
<evidence type="ECO:0000313" key="3">
    <source>
        <dbReference type="Proteomes" id="UP000233556"/>
    </source>
</evidence>
<dbReference type="Proteomes" id="UP000233556">
    <property type="component" value="Unassembled WGS sequence"/>
</dbReference>
<dbReference type="EMBL" id="KZ509347">
    <property type="protein sequence ID" value="PKU34183.1"/>
    <property type="molecule type" value="Genomic_DNA"/>
</dbReference>
<evidence type="ECO:0000313" key="2">
    <source>
        <dbReference type="EMBL" id="PKU34183.1"/>
    </source>
</evidence>